<comment type="cofactor">
    <cofactor evidence="1 5">
        <name>Zn(2+)</name>
        <dbReference type="ChEBI" id="CHEBI:29105"/>
    </cofactor>
</comment>
<reference evidence="8 9" key="1">
    <citation type="journal article" date="2014" name="BMC Genomics">
        <title>Comparative genomics of the major fungal agents of human and animal Sporotrichosis: Sporothrix schenckii and Sporothrix brasiliensis.</title>
        <authorList>
            <person name="Teixeira M.M."/>
            <person name="de Almeida L.G."/>
            <person name="Kubitschek-Barreira P."/>
            <person name="Alves F.L."/>
            <person name="Kioshima E.S."/>
            <person name="Abadio A.K."/>
            <person name="Fernandes L."/>
            <person name="Derengowski L.S."/>
            <person name="Ferreira K.S."/>
            <person name="Souza R.C."/>
            <person name="Ruiz J.C."/>
            <person name="de Andrade N.C."/>
            <person name="Paes H.C."/>
            <person name="Nicola A.M."/>
            <person name="Albuquerque P."/>
            <person name="Gerber A.L."/>
            <person name="Martins V.P."/>
            <person name="Peconick L.D."/>
            <person name="Neto A.V."/>
            <person name="Chaucanez C.B."/>
            <person name="Silva P.A."/>
            <person name="Cunha O.L."/>
            <person name="de Oliveira F.F."/>
            <person name="dos Santos T.C."/>
            <person name="Barros A.L."/>
            <person name="Soares M.A."/>
            <person name="de Oliveira L.M."/>
            <person name="Marini M.M."/>
            <person name="Villalobos-Duno H."/>
            <person name="Cunha M.M."/>
            <person name="de Hoog S."/>
            <person name="da Silveira J.F."/>
            <person name="Henrissat B."/>
            <person name="Nino-Vega G.A."/>
            <person name="Cisalpino P.S."/>
            <person name="Mora-Montes H.M."/>
            <person name="Almeida S.R."/>
            <person name="Stajich J.E."/>
            <person name="Lopes-Bezerra L.M."/>
            <person name="Vasconcelos A.T."/>
            <person name="Felipe M.S."/>
        </authorList>
    </citation>
    <scope>NUCLEOTIDE SEQUENCE [LARGE SCALE GENOMIC DNA]</scope>
    <source>
        <strain evidence="8 9">1099-18</strain>
    </source>
</reference>
<sequence>MSATMKAVVFDGPGKVSIQDRPIPQRESETHPIPSPVPLTCHTKMRRHYNIRIARFKHRDDFYRDAFVSLYYGGLENDHDVIVKVQATALCGSNPSELHVFRGHQPSATGFIMGHEFVGVVTEKGAAVKTVEIGDKIVSPFTTSCQTCFYCQHEMSSRCNESLLFGCPKLDGGQAEFVRVPNADGTVVQAPAHVDDKALVLMADIFPTGYFGARNAFRLLAPNVQPADAVVVVVGCGPVGLCAIVAALEHKPKHLFAVDSVPSRLALAKQLGAEPLNFVEDKERMVQRVQEVTEGRGADAVVEVVGLSPALRTAFDLIRPFGVISSIGVHNAEIPWDGNDAYNKNVRVQMGRCPVRSIFSDALAVLAKNQDKFSFMFDKIIPLTDAVEGYDLFNNMKVQKVVFTV</sequence>
<evidence type="ECO:0000256" key="1">
    <source>
        <dbReference type="ARBA" id="ARBA00001947"/>
    </source>
</evidence>
<name>A0A0F2MFA1_SPOSC</name>
<gene>
    <name evidence="8" type="ORF">SPSK_07490</name>
</gene>
<dbReference type="SMART" id="SM00829">
    <property type="entry name" value="PKS_ER"/>
    <property type="match status" value="1"/>
</dbReference>
<dbReference type="EMBL" id="AXCR01000004">
    <property type="protein sequence ID" value="KJR87754.1"/>
    <property type="molecule type" value="Genomic_DNA"/>
</dbReference>
<evidence type="ECO:0000313" key="8">
    <source>
        <dbReference type="EMBL" id="KJR87754.1"/>
    </source>
</evidence>
<protein>
    <recommendedName>
        <fullName evidence="7">Enoyl reductase (ER) domain-containing protein</fullName>
    </recommendedName>
</protein>
<dbReference type="KEGG" id="ssck:SPSK_07490"/>
<evidence type="ECO:0000256" key="6">
    <source>
        <dbReference type="SAM" id="MobiDB-lite"/>
    </source>
</evidence>
<dbReference type="VEuPathDB" id="FungiDB:SPSK_07490"/>
<keyword evidence="4" id="KW-0560">Oxidoreductase</keyword>
<proteinExistence type="inferred from homology"/>
<dbReference type="Proteomes" id="UP000033710">
    <property type="component" value="Unassembled WGS sequence"/>
</dbReference>
<dbReference type="PANTHER" id="PTHR42813">
    <property type="entry name" value="ZINC-TYPE ALCOHOL DEHYDROGENASE-LIKE"/>
    <property type="match status" value="1"/>
</dbReference>
<dbReference type="Pfam" id="PF08240">
    <property type="entry name" value="ADH_N"/>
    <property type="match status" value="1"/>
</dbReference>
<evidence type="ECO:0000256" key="3">
    <source>
        <dbReference type="ARBA" id="ARBA00022833"/>
    </source>
</evidence>
<dbReference type="OrthoDB" id="442947at2759"/>
<keyword evidence="3 5" id="KW-0862">Zinc</keyword>
<comment type="similarity">
    <text evidence="5">Belongs to the zinc-containing alcohol dehydrogenase family.</text>
</comment>
<dbReference type="RefSeq" id="XP_016590430.1">
    <property type="nucleotide sequence ID" value="XM_016734152.1"/>
</dbReference>
<comment type="caution">
    <text evidence="8">The sequence shown here is derived from an EMBL/GenBank/DDBJ whole genome shotgun (WGS) entry which is preliminary data.</text>
</comment>
<organism evidence="8 9">
    <name type="scientific">Sporothrix schenckii 1099-18</name>
    <dbReference type="NCBI Taxonomy" id="1397361"/>
    <lineage>
        <taxon>Eukaryota</taxon>
        <taxon>Fungi</taxon>
        <taxon>Dikarya</taxon>
        <taxon>Ascomycota</taxon>
        <taxon>Pezizomycotina</taxon>
        <taxon>Sordariomycetes</taxon>
        <taxon>Sordariomycetidae</taxon>
        <taxon>Ophiostomatales</taxon>
        <taxon>Ophiostomataceae</taxon>
        <taxon>Sporothrix</taxon>
    </lineage>
</organism>
<dbReference type="InterPro" id="IPR011032">
    <property type="entry name" value="GroES-like_sf"/>
</dbReference>
<keyword evidence="2 5" id="KW-0479">Metal-binding</keyword>
<evidence type="ECO:0000256" key="5">
    <source>
        <dbReference type="RuleBase" id="RU361277"/>
    </source>
</evidence>
<dbReference type="GO" id="GO:0016491">
    <property type="term" value="F:oxidoreductase activity"/>
    <property type="evidence" value="ECO:0007669"/>
    <property type="project" value="UniProtKB-KW"/>
</dbReference>
<dbReference type="InterPro" id="IPR013149">
    <property type="entry name" value="ADH-like_C"/>
</dbReference>
<dbReference type="PANTHER" id="PTHR42813:SF2">
    <property type="entry name" value="DEHYDROGENASE, ZINC-CONTAINING, PUTATIVE (AFU_ORTHOLOGUE AFUA_2G02810)-RELATED"/>
    <property type="match status" value="1"/>
</dbReference>
<feature type="domain" description="Enoyl reductase (ER)" evidence="7">
    <location>
        <begin position="64"/>
        <end position="403"/>
    </location>
</feature>
<dbReference type="InterPro" id="IPR002328">
    <property type="entry name" value="ADH_Zn_CS"/>
</dbReference>
<dbReference type="InterPro" id="IPR036291">
    <property type="entry name" value="NAD(P)-bd_dom_sf"/>
</dbReference>
<evidence type="ECO:0000259" key="7">
    <source>
        <dbReference type="SMART" id="SM00829"/>
    </source>
</evidence>
<dbReference type="GeneID" id="27669429"/>
<evidence type="ECO:0000313" key="9">
    <source>
        <dbReference type="Proteomes" id="UP000033710"/>
    </source>
</evidence>
<dbReference type="Gene3D" id="3.40.50.720">
    <property type="entry name" value="NAD(P)-binding Rossmann-like Domain"/>
    <property type="match status" value="1"/>
</dbReference>
<dbReference type="SUPFAM" id="SSF51735">
    <property type="entry name" value="NAD(P)-binding Rossmann-fold domains"/>
    <property type="match status" value="1"/>
</dbReference>
<dbReference type="AlphaFoldDB" id="A0A0F2MFA1"/>
<feature type="region of interest" description="Disordered" evidence="6">
    <location>
        <begin position="16"/>
        <end position="36"/>
    </location>
</feature>
<dbReference type="CDD" id="cd08284">
    <property type="entry name" value="FDH_like_2"/>
    <property type="match status" value="1"/>
</dbReference>
<reference evidence="8 9" key="2">
    <citation type="journal article" date="2015" name="Eukaryot. Cell">
        <title>Asexual propagation of a virulent clone complex in a human and feline outbreak of sporotrichosis.</title>
        <authorList>
            <person name="Teixeira Mde M."/>
            <person name="Rodrigues A.M."/>
            <person name="Tsui C.K."/>
            <person name="de Almeida L.G."/>
            <person name="Van Diepeningen A.D."/>
            <person name="van den Ende B.G."/>
            <person name="Fernandes G.F."/>
            <person name="Kano R."/>
            <person name="Hamelin R.C."/>
            <person name="Lopes-Bezerra L.M."/>
            <person name="Vasconcelos A.T."/>
            <person name="de Hoog S."/>
            <person name="de Camargo Z.P."/>
            <person name="Felipe M.S."/>
        </authorList>
    </citation>
    <scope>NUCLEOTIDE SEQUENCE [LARGE SCALE GENOMIC DNA]</scope>
    <source>
        <strain evidence="8 9">1099-18</strain>
    </source>
</reference>
<dbReference type="InterPro" id="IPR013154">
    <property type="entry name" value="ADH-like_N"/>
</dbReference>
<dbReference type="PROSITE" id="PS00059">
    <property type="entry name" value="ADH_ZINC"/>
    <property type="match status" value="1"/>
</dbReference>
<accession>A0A0F2MFA1</accession>
<dbReference type="SUPFAM" id="SSF50129">
    <property type="entry name" value="GroES-like"/>
    <property type="match status" value="1"/>
</dbReference>
<dbReference type="Gene3D" id="3.90.180.10">
    <property type="entry name" value="Medium-chain alcohol dehydrogenases, catalytic domain"/>
    <property type="match status" value="1"/>
</dbReference>
<dbReference type="Pfam" id="PF00107">
    <property type="entry name" value="ADH_zinc_N"/>
    <property type="match status" value="1"/>
</dbReference>
<dbReference type="InterPro" id="IPR020843">
    <property type="entry name" value="ER"/>
</dbReference>
<evidence type="ECO:0000256" key="4">
    <source>
        <dbReference type="ARBA" id="ARBA00023002"/>
    </source>
</evidence>
<evidence type="ECO:0000256" key="2">
    <source>
        <dbReference type="ARBA" id="ARBA00022723"/>
    </source>
</evidence>
<dbReference type="GO" id="GO:0008270">
    <property type="term" value="F:zinc ion binding"/>
    <property type="evidence" value="ECO:0007669"/>
    <property type="project" value="InterPro"/>
</dbReference>